<evidence type="ECO:0000313" key="3">
    <source>
        <dbReference type="Proteomes" id="UP000249375"/>
    </source>
</evidence>
<evidence type="ECO:0000313" key="2">
    <source>
        <dbReference type="EMBL" id="QFQ12395.1"/>
    </source>
</evidence>
<dbReference type="KEGG" id="alq:C7Y71_004840"/>
<dbReference type="EMBL" id="CP033459">
    <property type="protein sequence ID" value="QFQ12395.1"/>
    <property type="molecule type" value="Genomic_DNA"/>
</dbReference>
<evidence type="ECO:0000256" key="1">
    <source>
        <dbReference type="SAM" id="Phobius"/>
    </source>
</evidence>
<reference evidence="2 3" key="1">
    <citation type="submission" date="2018-11" db="EMBL/GenBank/DDBJ databases">
        <authorList>
            <person name="Na S.W."/>
            <person name="Baik M."/>
        </authorList>
    </citation>
    <scope>NUCLEOTIDE SEQUENCE [LARGE SCALE GENOMIC DNA]</scope>
    <source>
        <strain evidence="2 3">E39</strain>
    </source>
</reference>
<protein>
    <recommendedName>
        <fullName evidence="4">DUF4834 family protein</fullName>
    </recommendedName>
</protein>
<dbReference type="Proteomes" id="UP000249375">
    <property type="component" value="Chromosome"/>
</dbReference>
<gene>
    <name evidence="2" type="ORF">C7Y71_004840</name>
</gene>
<dbReference type="AlphaFoldDB" id="A0A5P8E5W3"/>
<proteinExistence type="predicted"/>
<accession>A0A5P8E5W3</accession>
<keyword evidence="1" id="KW-0812">Transmembrane</keyword>
<evidence type="ECO:0008006" key="4">
    <source>
        <dbReference type="Google" id="ProtNLM"/>
    </source>
</evidence>
<keyword evidence="1" id="KW-0472">Membrane</keyword>
<feature type="transmembrane region" description="Helical" evidence="1">
    <location>
        <begin position="6"/>
        <end position="25"/>
    </location>
</feature>
<organism evidence="2 3">
    <name type="scientific">Pseudoprevotella muciniphila</name>
    <dbReference type="NCBI Taxonomy" id="2133944"/>
    <lineage>
        <taxon>Bacteria</taxon>
        <taxon>Pseudomonadati</taxon>
        <taxon>Bacteroidota</taxon>
        <taxon>Bacteroidia</taxon>
        <taxon>Bacteroidales</taxon>
        <taxon>Prevotellaceae</taxon>
        <taxon>Pseudoprevotella</taxon>
    </lineage>
</organism>
<keyword evidence="3" id="KW-1185">Reference proteome</keyword>
<sequence length="72" mass="7864">MLILAAVIFVVVILANILGGFMRLIKGLFGGIGAKNASYNAGNQQQASKPSADEKIFKEEDKEYVEFEEVDN</sequence>
<keyword evidence="1" id="KW-1133">Transmembrane helix</keyword>
<name>A0A5P8E5W3_9BACT</name>